<protein>
    <recommendedName>
        <fullName evidence="5">Xylanolytic transcriptional activator regulatory domain-containing protein</fullName>
    </recommendedName>
</protein>
<dbReference type="InterPro" id="IPR007219">
    <property type="entry name" value="XnlR_reg_dom"/>
</dbReference>
<name>A0A1L9WYU5_ASPA1</name>
<feature type="compositionally biased region" description="Pro residues" evidence="4">
    <location>
        <begin position="1"/>
        <end position="10"/>
    </location>
</feature>
<evidence type="ECO:0000256" key="2">
    <source>
        <dbReference type="ARBA" id="ARBA00023163"/>
    </source>
</evidence>
<sequence>MAPSNSPPTKPTRSLSQSDELMNGPHSPPLVHAHSGHEASNETSAEACQSVAEYLTDTSNYHHDMLYDLFEVVRSTIPNHADALLKLIRRHASIEEVRAYLDQTLAEMRAAGKDSHALQQLYGIWQGIEVESEAPKFRPMMMDIRYLTGNAPFRVPAKPWTSVTDDDDLVSHLVSLYLTWDYPFYAFMDRKSFLKHMAMGNVDSDFCSPFLVNALLANACYYSPYSEAYTVPGDVRTKGADFLAEAERHMKRHQFERGNDIRLPTLQAILLLYERYSVSGNGDHGYAMLHRAIEMAESLGIINHKKRELKTSQMSEDMIISIKRTAWGLYQIDTVVHTNFLKPSRVNSVSIDRIARDDAGAGDIWTPYPLPRPARLSYLSQYFDDACQLSDIARDISRSLSKEGHSAPGYNQRKQELYLRLRKWQRGLPPCFDPAEKPAPHIILLWMRYHTLVINLCFDALGPNARLSHQNEASDAQDQFNPFAIAISSARSIASLARLQRTEYGMEHAHQFAMYSVNLALFALLEQKSFDILDQDFLTLTSAFSIIACRSQVGRNLFHLFKLSVRSRNQGSRVAHSTDVPPGIKELFRQDSESQKPDRWDHYAEGLTKADGDPSYIDGMRSDVQSSAATGMHDMLERYERLSVGKEEGWGARSRRGMF</sequence>
<reference evidence="7" key="1">
    <citation type="journal article" date="2017" name="Genome Biol.">
        <title>Comparative genomics reveals high biological diversity and specific adaptations in the industrially and medically important fungal genus Aspergillus.</title>
        <authorList>
            <person name="de Vries R.P."/>
            <person name="Riley R."/>
            <person name="Wiebenga A."/>
            <person name="Aguilar-Osorio G."/>
            <person name="Amillis S."/>
            <person name="Uchima C.A."/>
            <person name="Anderluh G."/>
            <person name="Asadollahi M."/>
            <person name="Askin M."/>
            <person name="Barry K."/>
            <person name="Battaglia E."/>
            <person name="Bayram O."/>
            <person name="Benocci T."/>
            <person name="Braus-Stromeyer S.A."/>
            <person name="Caldana C."/>
            <person name="Canovas D."/>
            <person name="Cerqueira G.C."/>
            <person name="Chen F."/>
            <person name="Chen W."/>
            <person name="Choi C."/>
            <person name="Clum A."/>
            <person name="Dos Santos R.A."/>
            <person name="Damasio A.R."/>
            <person name="Diallinas G."/>
            <person name="Emri T."/>
            <person name="Fekete E."/>
            <person name="Flipphi M."/>
            <person name="Freyberg S."/>
            <person name="Gallo A."/>
            <person name="Gournas C."/>
            <person name="Habgood R."/>
            <person name="Hainaut M."/>
            <person name="Harispe M.L."/>
            <person name="Henrissat B."/>
            <person name="Hilden K.S."/>
            <person name="Hope R."/>
            <person name="Hossain A."/>
            <person name="Karabika E."/>
            <person name="Karaffa L."/>
            <person name="Karanyi Z."/>
            <person name="Krasevec N."/>
            <person name="Kuo A."/>
            <person name="Kusch H."/>
            <person name="LaButti K."/>
            <person name="Lagendijk E.L."/>
            <person name="Lapidus A."/>
            <person name="Levasseur A."/>
            <person name="Lindquist E."/>
            <person name="Lipzen A."/>
            <person name="Logrieco A.F."/>
            <person name="MacCabe A."/>
            <person name="Maekelae M.R."/>
            <person name="Malavazi I."/>
            <person name="Melin P."/>
            <person name="Meyer V."/>
            <person name="Mielnichuk N."/>
            <person name="Miskei M."/>
            <person name="Molnar A.P."/>
            <person name="Mule G."/>
            <person name="Ngan C.Y."/>
            <person name="Orejas M."/>
            <person name="Orosz E."/>
            <person name="Ouedraogo J.P."/>
            <person name="Overkamp K.M."/>
            <person name="Park H.-S."/>
            <person name="Perrone G."/>
            <person name="Piumi F."/>
            <person name="Punt P.J."/>
            <person name="Ram A.F."/>
            <person name="Ramon A."/>
            <person name="Rauscher S."/>
            <person name="Record E."/>
            <person name="Riano-Pachon D.M."/>
            <person name="Robert V."/>
            <person name="Roehrig J."/>
            <person name="Ruller R."/>
            <person name="Salamov A."/>
            <person name="Salih N.S."/>
            <person name="Samson R.A."/>
            <person name="Sandor E."/>
            <person name="Sanguinetti M."/>
            <person name="Schuetze T."/>
            <person name="Sepcic K."/>
            <person name="Shelest E."/>
            <person name="Sherlock G."/>
            <person name="Sophianopoulou V."/>
            <person name="Squina F.M."/>
            <person name="Sun H."/>
            <person name="Susca A."/>
            <person name="Todd R.B."/>
            <person name="Tsang A."/>
            <person name="Unkles S.E."/>
            <person name="van de Wiele N."/>
            <person name="van Rossen-Uffink D."/>
            <person name="Oliveira J.V."/>
            <person name="Vesth T.C."/>
            <person name="Visser J."/>
            <person name="Yu J.-H."/>
            <person name="Zhou M."/>
            <person name="Andersen M.R."/>
            <person name="Archer D.B."/>
            <person name="Baker S.E."/>
            <person name="Benoit I."/>
            <person name="Brakhage A.A."/>
            <person name="Braus G.H."/>
            <person name="Fischer R."/>
            <person name="Frisvad J.C."/>
            <person name="Goldman G.H."/>
            <person name="Houbraken J."/>
            <person name="Oakley B."/>
            <person name="Pocsi I."/>
            <person name="Scazzocchio C."/>
            <person name="Seiboth B."/>
            <person name="vanKuyk P.A."/>
            <person name="Wortman J."/>
            <person name="Dyer P.S."/>
            <person name="Grigoriev I.V."/>
        </authorList>
    </citation>
    <scope>NUCLEOTIDE SEQUENCE [LARGE SCALE GENOMIC DNA]</scope>
    <source>
        <strain evidence="7">ATCC 16872 / CBS 172.66 / WB 5094</strain>
    </source>
</reference>
<evidence type="ECO:0000256" key="3">
    <source>
        <dbReference type="ARBA" id="ARBA00023242"/>
    </source>
</evidence>
<dbReference type="InterPro" id="IPR053187">
    <property type="entry name" value="Notoamide_regulator"/>
</dbReference>
<keyword evidence="3" id="KW-0539">Nucleus</keyword>
<accession>A0A1L9WYU5</accession>
<evidence type="ECO:0000256" key="1">
    <source>
        <dbReference type="ARBA" id="ARBA00023015"/>
    </source>
</evidence>
<dbReference type="OMA" id="LANACYY"/>
<feature type="compositionally biased region" description="Polar residues" evidence="4">
    <location>
        <begin position="11"/>
        <end position="20"/>
    </location>
</feature>
<dbReference type="PANTHER" id="PTHR47256:SF5">
    <property type="entry name" value="ZN(II)2CYS6 TRANSCRIPTION FACTOR (EUROFUNG)"/>
    <property type="match status" value="1"/>
</dbReference>
<dbReference type="GO" id="GO:0006351">
    <property type="term" value="P:DNA-templated transcription"/>
    <property type="evidence" value="ECO:0007669"/>
    <property type="project" value="InterPro"/>
</dbReference>
<dbReference type="GO" id="GO:0008270">
    <property type="term" value="F:zinc ion binding"/>
    <property type="evidence" value="ECO:0007669"/>
    <property type="project" value="InterPro"/>
</dbReference>
<proteinExistence type="predicted"/>
<evidence type="ECO:0000313" key="6">
    <source>
        <dbReference type="EMBL" id="OJK01236.1"/>
    </source>
</evidence>
<evidence type="ECO:0000259" key="5">
    <source>
        <dbReference type="Pfam" id="PF04082"/>
    </source>
</evidence>
<dbReference type="GeneID" id="30978674"/>
<dbReference type="Pfam" id="PF04082">
    <property type="entry name" value="Fungal_trans"/>
    <property type="match status" value="1"/>
</dbReference>
<dbReference type="Proteomes" id="UP000184546">
    <property type="component" value="Unassembled WGS sequence"/>
</dbReference>
<dbReference type="OrthoDB" id="2593732at2759"/>
<dbReference type="RefSeq" id="XP_020057575.1">
    <property type="nucleotide sequence ID" value="XM_020204860.1"/>
</dbReference>
<feature type="domain" description="Xylanolytic transcriptional activator regulatory" evidence="5">
    <location>
        <begin position="175"/>
        <end position="344"/>
    </location>
</feature>
<dbReference type="AlphaFoldDB" id="A0A1L9WYU5"/>
<keyword evidence="7" id="KW-1185">Reference proteome</keyword>
<dbReference type="EMBL" id="KV878974">
    <property type="protein sequence ID" value="OJK01236.1"/>
    <property type="molecule type" value="Genomic_DNA"/>
</dbReference>
<feature type="region of interest" description="Disordered" evidence="4">
    <location>
        <begin position="1"/>
        <end position="44"/>
    </location>
</feature>
<dbReference type="VEuPathDB" id="FungiDB:ASPACDRAFT_77056"/>
<dbReference type="CDD" id="cd12148">
    <property type="entry name" value="fungal_TF_MHR"/>
    <property type="match status" value="1"/>
</dbReference>
<evidence type="ECO:0000313" key="7">
    <source>
        <dbReference type="Proteomes" id="UP000184546"/>
    </source>
</evidence>
<organism evidence="6 7">
    <name type="scientific">Aspergillus aculeatus (strain ATCC 16872 / CBS 172.66 / WB 5094)</name>
    <dbReference type="NCBI Taxonomy" id="690307"/>
    <lineage>
        <taxon>Eukaryota</taxon>
        <taxon>Fungi</taxon>
        <taxon>Dikarya</taxon>
        <taxon>Ascomycota</taxon>
        <taxon>Pezizomycotina</taxon>
        <taxon>Eurotiomycetes</taxon>
        <taxon>Eurotiomycetidae</taxon>
        <taxon>Eurotiales</taxon>
        <taxon>Aspergillaceae</taxon>
        <taxon>Aspergillus</taxon>
        <taxon>Aspergillus subgen. Circumdati</taxon>
    </lineage>
</organism>
<dbReference type="PANTHER" id="PTHR47256">
    <property type="entry name" value="ZN(II)2CYS6 TRANSCRIPTION FACTOR (EUROFUNG)-RELATED"/>
    <property type="match status" value="1"/>
</dbReference>
<keyword evidence="1" id="KW-0805">Transcription regulation</keyword>
<dbReference type="GO" id="GO:0003677">
    <property type="term" value="F:DNA binding"/>
    <property type="evidence" value="ECO:0007669"/>
    <property type="project" value="InterPro"/>
</dbReference>
<evidence type="ECO:0000256" key="4">
    <source>
        <dbReference type="SAM" id="MobiDB-lite"/>
    </source>
</evidence>
<gene>
    <name evidence="6" type="ORF">ASPACDRAFT_77056</name>
</gene>
<keyword evidence="2" id="KW-0804">Transcription</keyword>